<accession>A0A7X4W1R5</accession>
<name>A0A7X4W1R5_9GAMM</name>
<evidence type="ECO:0000256" key="1">
    <source>
        <dbReference type="SAM" id="Phobius"/>
    </source>
</evidence>
<dbReference type="AlphaFoldDB" id="A0A7X4W1R5"/>
<sequence>MEFNPQVLLLFANAFLTTALSVLIVGTILVREYLPTIRKLKQSDASATAPGEPVASRSHS</sequence>
<dbReference type="RefSeq" id="WP_161424391.1">
    <property type="nucleotide sequence ID" value="NZ_JARWMY010000022.1"/>
</dbReference>
<evidence type="ECO:0000313" key="2">
    <source>
        <dbReference type="EMBL" id="NAW14306.1"/>
    </source>
</evidence>
<keyword evidence="1" id="KW-1133">Transmembrane helix</keyword>
<gene>
    <name evidence="2" type="ORF">GRB80_15870</name>
</gene>
<proteinExistence type="predicted"/>
<dbReference type="EMBL" id="WUTS01000009">
    <property type="protein sequence ID" value="NAW14306.1"/>
    <property type="molecule type" value="Genomic_DNA"/>
</dbReference>
<keyword evidence="1" id="KW-0812">Transmembrane</keyword>
<protein>
    <submittedName>
        <fullName evidence="2">Uncharacterized protein</fullName>
    </submittedName>
</protein>
<organism evidence="2 3">
    <name type="scientific">Halomonas icarae</name>
    <dbReference type="NCBI Taxonomy" id="2691040"/>
    <lineage>
        <taxon>Bacteria</taxon>
        <taxon>Pseudomonadati</taxon>
        <taxon>Pseudomonadota</taxon>
        <taxon>Gammaproteobacteria</taxon>
        <taxon>Oceanospirillales</taxon>
        <taxon>Halomonadaceae</taxon>
        <taxon>Halomonas</taxon>
    </lineage>
</organism>
<comment type="caution">
    <text evidence="2">The sequence shown here is derived from an EMBL/GenBank/DDBJ whole genome shotgun (WGS) entry which is preliminary data.</text>
</comment>
<keyword evidence="3" id="KW-1185">Reference proteome</keyword>
<reference evidence="2 3" key="1">
    <citation type="submission" date="2019-12" db="EMBL/GenBank/DDBJ databases">
        <title>Draft genome sequencing of Halomonas icarensis D1-1.</title>
        <authorList>
            <person name="Pandiyan K."/>
            <person name="Kushwaha P."/>
            <person name="Gowdham M."/>
            <person name="Chakdar H."/>
            <person name="Singh A."/>
            <person name="Kumar M."/>
            <person name="Saxena A.K."/>
        </authorList>
    </citation>
    <scope>NUCLEOTIDE SEQUENCE [LARGE SCALE GENOMIC DNA]</scope>
    <source>
        <strain evidence="2 3">D1-1</strain>
    </source>
</reference>
<dbReference type="Proteomes" id="UP000448235">
    <property type="component" value="Unassembled WGS sequence"/>
</dbReference>
<feature type="transmembrane region" description="Helical" evidence="1">
    <location>
        <begin position="6"/>
        <end position="30"/>
    </location>
</feature>
<evidence type="ECO:0000313" key="3">
    <source>
        <dbReference type="Proteomes" id="UP000448235"/>
    </source>
</evidence>
<keyword evidence="1" id="KW-0472">Membrane</keyword>